<evidence type="ECO:0000256" key="2">
    <source>
        <dbReference type="ARBA" id="ARBA00022801"/>
    </source>
</evidence>
<organism evidence="5 6">
    <name type="scientific">Pseudomonas indica</name>
    <dbReference type="NCBI Taxonomy" id="137658"/>
    <lineage>
        <taxon>Bacteria</taxon>
        <taxon>Pseudomonadati</taxon>
        <taxon>Pseudomonadota</taxon>
        <taxon>Gammaproteobacteria</taxon>
        <taxon>Pseudomonadales</taxon>
        <taxon>Pseudomonadaceae</taxon>
        <taxon>Pseudomonas</taxon>
    </lineage>
</organism>
<evidence type="ECO:0000256" key="3">
    <source>
        <dbReference type="ARBA" id="ARBA00022807"/>
    </source>
</evidence>
<dbReference type="AlphaFoldDB" id="A0A1G9ADK4"/>
<keyword evidence="3" id="KW-0788">Thiol protease</keyword>
<keyword evidence="6" id="KW-1185">Reference proteome</keyword>
<evidence type="ECO:0000313" key="6">
    <source>
        <dbReference type="Proteomes" id="UP000198706"/>
    </source>
</evidence>
<keyword evidence="2" id="KW-0378">Hydrolase</keyword>
<dbReference type="GO" id="GO:0004197">
    <property type="term" value="F:cysteine-type endopeptidase activity"/>
    <property type="evidence" value="ECO:0007669"/>
    <property type="project" value="InterPro"/>
</dbReference>
<evidence type="ECO:0000259" key="4">
    <source>
        <dbReference type="Pfam" id="PF03543"/>
    </source>
</evidence>
<evidence type="ECO:0000313" key="5">
    <source>
        <dbReference type="EMBL" id="SDK25348.1"/>
    </source>
</evidence>
<gene>
    <name evidence="5" type="ORF">SAMN05216186_105178</name>
</gene>
<dbReference type="Gene3D" id="3.90.70.20">
    <property type="match status" value="1"/>
</dbReference>
<reference evidence="5 6" key="1">
    <citation type="submission" date="2016-10" db="EMBL/GenBank/DDBJ databases">
        <authorList>
            <person name="de Groot N.N."/>
        </authorList>
    </citation>
    <scope>NUCLEOTIDE SEQUENCE [LARGE SCALE GENOMIC DNA]</scope>
    <source>
        <strain evidence="5 6">JCM 21544</strain>
    </source>
</reference>
<name>A0A1G9ADK4_9PSED</name>
<dbReference type="Proteomes" id="UP000198706">
    <property type="component" value="Unassembled WGS sequence"/>
</dbReference>
<sequence>MMSTIYQQIPGLGGHLDAAEQSHGCCFGLSLNWLKNAADGHDDAFFANSLQDWGNNSLFLRTIGLQFVGLGKARKENEENDLKVIQATLPGAGLEMTGAGAVNLSRPDMNHVLKQALESMGRGTEPRYFVLVSDTHAMALRKDESGCLHFFDPNGGVISSDSPDAMARMLRDTLLLTPSYWQHGQDKVLQIVEAKPAGGAQG</sequence>
<dbReference type="GO" id="GO:0006508">
    <property type="term" value="P:proteolysis"/>
    <property type="evidence" value="ECO:0007669"/>
    <property type="project" value="UniProtKB-KW"/>
</dbReference>
<dbReference type="EMBL" id="FNFD01000005">
    <property type="protein sequence ID" value="SDK25348.1"/>
    <property type="molecule type" value="Genomic_DNA"/>
</dbReference>
<evidence type="ECO:0000256" key="1">
    <source>
        <dbReference type="ARBA" id="ARBA00022670"/>
    </source>
</evidence>
<dbReference type="CDD" id="cd20499">
    <property type="entry name" value="HopN1-like"/>
    <property type="match status" value="1"/>
</dbReference>
<dbReference type="NCBIfam" id="TIGR01586">
    <property type="entry name" value="yopT_cys_prot"/>
    <property type="match status" value="1"/>
</dbReference>
<dbReference type="SUPFAM" id="SSF54001">
    <property type="entry name" value="Cysteine proteinases"/>
    <property type="match status" value="1"/>
</dbReference>
<proteinExistence type="predicted"/>
<keyword evidence="1 5" id="KW-0645">Protease</keyword>
<accession>A0A1G9ADK4</accession>
<feature type="domain" description="Peptidase C58 YopT-type" evidence="4">
    <location>
        <begin position="20"/>
        <end position="177"/>
    </location>
</feature>
<dbReference type="InterPro" id="IPR006473">
    <property type="entry name" value="Peptidase_C58_Yopt"/>
</dbReference>
<dbReference type="InterPro" id="IPR038765">
    <property type="entry name" value="Papain-like_cys_pep_sf"/>
</dbReference>
<dbReference type="Pfam" id="PF03543">
    <property type="entry name" value="Peptidase_C58"/>
    <property type="match status" value="1"/>
</dbReference>
<protein>
    <submittedName>
        <fullName evidence="5">Cysteine protease domain-containing protein, YopT-type</fullName>
    </submittedName>
</protein>